<dbReference type="Gene3D" id="2.30.30.180">
    <property type="entry name" value="Ribosome maturation factor RimP, C-terminal domain"/>
    <property type="match status" value="1"/>
</dbReference>
<dbReference type="InterPro" id="IPR036847">
    <property type="entry name" value="RimP_C_sf"/>
</dbReference>
<dbReference type="PANTHER" id="PTHR33867:SF1">
    <property type="entry name" value="RIBOSOME MATURATION FACTOR RIMP"/>
    <property type="match status" value="1"/>
</dbReference>
<evidence type="ECO:0000313" key="7">
    <source>
        <dbReference type="Proteomes" id="UP000249794"/>
    </source>
</evidence>
<dbReference type="Proteomes" id="UP000249794">
    <property type="component" value="Unassembled WGS sequence"/>
</dbReference>
<evidence type="ECO:0000259" key="4">
    <source>
        <dbReference type="Pfam" id="PF02576"/>
    </source>
</evidence>
<comment type="subcellular location">
    <subcellularLocation>
        <location evidence="3">Cytoplasm</location>
    </subcellularLocation>
</comment>
<comment type="similarity">
    <text evidence="3">Belongs to the RimP family.</text>
</comment>
<evidence type="ECO:0000256" key="2">
    <source>
        <dbReference type="ARBA" id="ARBA00022517"/>
    </source>
</evidence>
<keyword evidence="2 3" id="KW-0690">Ribosome biogenesis</keyword>
<dbReference type="PANTHER" id="PTHR33867">
    <property type="entry name" value="RIBOSOME MATURATION FACTOR RIMP"/>
    <property type="match status" value="1"/>
</dbReference>
<reference evidence="7" key="1">
    <citation type="submission" date="2018-04" db="EMBL/GenBank/DDBJ databases">
        <authorList>
            <person name="Cornet L."/>
        </authorList>
    </citation>
    <scope>NUCLEOTIDE SEQUENCE [LARGE SCALE GENOMIC DNA]</scope>
</reference>
<keyword evidence="1 3" id="KW-0963">Cytoplasm</keyword>
<evidence type="ECO:0000259" key="5">
    <source>
        <dbReference type="Pfam" id="PF17384"/>
    </source>
</evidence>
<dbReference type="GO" id="GO:0005829">
    <property type="term" value="C:cytosol"/>
    <property type="evidence" value="ECO:0007669"/>
    <property type="project" value="TreeGrafter"/>
</dbReference>
<evidence type="ECO:0000313" key="6">
    <source>
        <dbReference type="EMBL" id="PZO47378.1"/>
    </source>
</evidence>
<proteinExistence type="inferred from homology"/>
<dbReference type="SUPFAM" id="SSF75420">
    <property type="entry name" value="YhbC-like, N-terminal domain"/>
    <property type="match status" value="1"/>
</dbReference>
<dbReference type="HAMAP" id="MF_01077">
    <property type="entry name" value="RimP"/>
    <property type="match status" value="1"/>
</dbReference>
<comment type="function">
    <text evidence="3">Required for maturation of 30S ribosomal subunits.</text>
</comment>
<evidence type="ECO:0000256" key="3">
    <source>
        <dbReference type="HAMAP-Rule" id="MF_01077"/>
    </source>
</evidence>
<gene>
    <name evidence="3" type="primary">rimP</name>
    <name evidence="6" type="ORF">DCF15_19085</name>
</gene>
<feature type="domain" description="Ribosome maturation factor RimP N-terminal" evidence="4">
    <location>
        <begin position="13"/>
        <end position="85"/>
    </location>
</feature>
<dbReference type="NCBIfam" id="NF000935">
    <property type="entry name" value="PRK00092.3-3"/>
    <property type="match status" value="1"/>
</dbReference>
<protein>
    <recommendedName>
        <fullName evidence="3">Ribosome maturation factor RimP</fullName>
    </recommendedName>
</protein>
<dbReference type="InterPro" id="IPR028989">
    <property type="entry name" value="RimP_N"/>
</dbReference>
<dbReference type="GO" id="GO:0000028">
    <property type="term" value="P:ribosomal small subunit assembly"/>
    <property type="evidence" value="ECO:0007669"/>
    <property type="project" value="TreeGrafter"/>
</dbReference>
<comment type="caution">
    <text evidence="6">The sequence shown here is derived from an EMBL/GenBank/DDBJ whole genome shotgun (WGS) entry which is preliminary data.</text>
</comment>
<dbReference type="SUPFAM" id="SSF74942">
    <property type="entry name" value="YhbC-like, C-terminal domain"/>
    <property type="match status" value="1"/>
</dbReference>
<dbReference type="Pfam" id="PF17384">
    <property type="entry name" value="DUF150_C"/>
    <property type="match status" value="1"/>
</dbReference>
<organism evidence="6 7">
    <name type="scientific">Phormidesmis priestleyi</name>
    <dbReference type="NCBI Taxonomy" id="268141"/>
    <lineage>
        <taxon>Bacteria</taxon>
        <taxon>Bacillati</taxon>
        <taxon>Cyanobacteriota</taxon>
        <taxon>Cyanophyceae</taxon>
        <taxon>Leptolyngbyales</taxon>
        <taxon>Leptolyngbyaceae</taxon>
        <taxon>Phormidesmis</taxon>
    </lineage>
</organism>
<dbReference type="InterPro" id="IPR035956">
    <property type="entry name" value="RimP_N_sf"/>
</dbReference>
<accession>A0A2W4YX56</accession>
<dbReference type="CDD" id="cd01734">
    <property type="entry name" value="YlxS_C"/>
    <property type="match status" value="1"/>
</dbReference>
<dbReference type="EMBL" id="QBMP01000275">
    <property type="protein sequence ID" value="PZO47378.1"/>
    <property type="molecule type" value="Genomic_DNA"/>
</dbReference>
<evidence type="ECO:0000256" key="1">
    <source>
        <dbReference type="ARBA" id="ARBA00022490"/>
    </source>
</evidence>
<name>A0A2W4YX56_9CYAN</name>
<reference evidence="6 7" key="2">
    <citation type="submission" date="2018-06" db="EMBL/GenBank/DDBJ databases">
        <title>Metagenomic assembly of (sub)arctic Cyanobacteria and their associated microbiome from non-axenic cultures.</title>
        <authorList>
            <person name="Baurain D."/>
        </authorList>
    </citation>
    <scope>NUCLEOTIDE SEQUENCE [LARGE SCALE GENOMIC DNA]</scope>
    <source>
        <strain evidence="6">ULC027bin1</strain>
    </source>
</reference>
<dbReference type="InterPro" id="IPR003728">
    <property type="entry name" value="Ribosome_maturation_RimP"/>
</dbReference>
<sequence>MTHPLVLQVIELAAPIASSVGLEIVDAVFQTNQSPPLLRLNVRNPNQEDTGLDDCERLSKALTEALDESDLIPEAYVLEVSSPGLSDVLTSDRDFVVFKGFPVEVQLSEPHKKKQTWQGHLVSRDEVALSLNLKGRPVKIPRELVQSVQLSTEE</sequence>
<feature type="domain" description="Ribosome maturation factor RimP C-terminal" evidence="5">
    <location>
        <begin position="89"/>
        <end position="153"/>
    </location>
</feature>
<dbReference type="InterPro" id="IPR028998">
    <property type="entry name" value="RimP_C"/>
</dbReference>
<dbReference type="Pfam" id="PF02576">
    <property type="entry name" value="RimP_N"/>
    <property type="match status" value="1"/>
</dbReference>
<dbReference type="Gene3D" id="3.30.300.70">
    <property type="entry name" value="RimP-like superfamily, N-terminal"/>
    <property type="match status" value="1"/>
</dbReference>
<dbReference type="GO" id="GO:0006412">
    <property type="term" value="P:translation"/>
    <property type="evidence" value="ECO:0007669"/>
    <property type="project" value="TreeGrafter"/>
</dbReference>
<dbReference type="AlphaFoldDB" id="A0A2W4YX56"/>